<dbReference type="OMA" id="LKWEPKA"/>
<feature type="compositionally biased region" description="Low complexity" evidence="2">
    <location>
        <begin position="120"/>
        <end position="131"/>
    </location>
</feature>
<keyword evidence="4" id="KW-1185">Reference proteome</keyword>
<comment type="caution">
    <text evidence="3">The sequence shown here is derived from an EMBL/GenBank/DDBJ whole genome shotgun (WGS) entry which is preliminary data.</text>
</comment>
<dbReference type="eggNOG" id="ENOG502QWUE">
    <property type="taxonomic scope" value="Eukaryota"/>
</dbReference>
<evidence type="ECO:0000256" key="1">
    <source>
        <dbReference type="SAM" id="Coils"/>
    </source>
</evidence>
<organism evidence="3 4">
    <name type="scientific">Theileria parva</name>
    <name type="common">East coast fever infection agent</name>
    <dbReference type="NCBI Taxonomy" id="5875"/>
    <lineage>
        <taxon>Eukaryota</taxon>
        <taxon>Sar</taxon>
        <taxon>Alveolata</taxon>
        <taxon>Apicomplexa</taxon>
        <taxon>Aconoidasida</taxon>
        <taxon>Piroplasmida</taxon>
        <taxon>Theileriidae</taxon>
        <taxon>Theileria</taxon>
    </lineage>
</organism>
<feature type="compositionally biased region" description="Basic and acidic residues" evidence="2">
    <location>
        <begin position="140"/>
        <end position="162"/>
    </location>
</feature>
<sequence>MVKRFITRITRFFSALYHWFKNLFDRKSDSDNLNVKLTNFKDIELGKQDSISTDCSISNKNHMENYMTMEYEFEETYDSEFPKLPKNSQDNFENSESNSDIVDVAEQIHEMEELMSEDTGSTPASEAPEASEASEESEGSSERGVEESSERGVEESLDVHETPEDDVEESKPEADESSEDDEEYGVDMRSVEEAMKSMEVQELQLPKGSVGAPTEKPVRKLKTEKLNWEPKASVPKYSMTLNSKLLKEDGVKTSVTTRGKGLAMVQKITEINQTKVKSAKEQFKKELEEKRAAEFEARAKIVEAERKRVAEAKKKLEMKALKTKQEALERYKREKEEKVKIRSENEAVKEKILKAKVDAIISSKK</sequence>
<dbReference type="KEGG" id="tpv:TP03_0188"/>
<evidence type="ECO:0000256" key="2">
    <source>
        <dbReference type="SAM" id="MobiDB-lite"/>
    </source>
</evidence>
<feature type="region of interest" description="Disordered" evidence="2">
    <location>
        <begin position="114"/>
        <end position="218"/>
    </location>
</feature>
<name>Q4N0F6_THEPA</name>
<proteinExistence type="predicted"/>
<dbReference type="AlphaFoldDB" id="Q4N0F6"/>
<protein>
    <submittedName>
        <fullName evidence="3">Uncharacterized protein</fullName>
    </submittedName>
</protein>
<reference evidence="3 4" key="1">
    <citation type="journal article" date="2005" name="Science">
        <title>Genome sequence of Theileria parva, a bovine pathogen that transforms lymphocytes.</title>
        <authorList>
            <person name="Gardner M.J."/>
            <person name="Bishop R."/>
            <person name="Shah T."/>
            <person name="de Villiers E.P."/>
            <person name="Carlton J.M."/>
            <person name="Hall N."/>
            <person name="Ren Q."/>
            <person name="Paulsen I.T."/>
            <person name="Pain A."/>
            <person name="Berriman M."/>
            <person name="Wilson R.J.M."/>
            <person name="Sato S."/>
            <person name="Ralph S.A."/>
            <person name="Mann D.J."/>
            <person name="Xiong Z."/>
            <person name="Shallom S.J."/>
            <person name="Weidman J."/>
            <person name="Jiang L."/>
            <person name="Lynn J."/>
            <person name="Weaver B."/>
            <person name="Shoaibi A."/>
            <person name="Domingo A.R."/>
            <person name="Wasawo D."/>
            <person name="Crabtree J."/>
            <person name="Wortman J.R."/>
            <person name="Haas B."/>
            <person name="Angiuoli S.V."/>
            <person name="Creasy T.H."/>
            <person name="Lu C."/>
            <person name="Suh B."/>
            <person name="Silva J.C."/>
            <person name="Utterback T.R."/>
            <person name="Feldblyum T.V."/>
            <person name="Pertea M."/>
            <person name="Allen J."/>
            <person name="Nierman W.C."/>
            <person name="Taracha E.L.N."/>
            <person name="Salzberg S.L."/>
            <person name="White O.R."/>
            <person name="Fitzhugh H.A."/>
            <person name="Morzaria S."/>
            <person name="Venter J.C."/>
            <person name="Fraser C.M."/>
            <person name="Nene V."/>
        </authorList>
    </citation>
    <scope>NUCLEOTIDE SEQUENCE [LARGE SCALE GENOMIC DNA]</scope>
    <source>
        <strain evidence="3 4">Muguga</strain>
    </source>
</reference>
<dbReference type="GeneID" id="3500125"/>
<gene>
    <name evidence="3" type="ordered locus">TP03_0188</name>
</gene>
<dbReference type="STRING" id="5875.Q4N0F6"/>
<evidence type="ECO:0000313" key="3">
    <source>
        <dbReference type="EMBL" id="EAN30923.1"/>
    </source>
</evidence>
<feature type="coiled-coil region" evidence="1">
    <location>
        <begin position="276"/>
        <end position="351"/>
    </location>
</feature>
<accession>Q4N0F6</accession>
<feature type="compositionally biased region" description="Acidic residues" evidence="2">
    <location>
        <begin position="175"/>
        <end position="185"/>
    </location>
</feature>
<dbReference type="EMBL" id="AAGK01000005">
    <property type="protein sequence ID" value="EAN30923.1"/>
    <property type="molecule type" value="Genomic_DNA"/>
</dbReference>
<dbReference type="InParanoid" id="Q4N0F6"/>
<keyword evidence="1" id="KW-0175">Coiled coil</keyword>
<evidence type="ECO:0000313" key="4">
    <source>
        <dbReference type="Proteomes" id="UP000001949"/>
    </source>
</evidence>
<dbReference type="RefSeq" id="XP_763206.1">
    <property type="nucleotide sequence ID" value="XM_758113.1"/>
</dbReference>
<dbReference type="Proteomes" id="UP000001949">
    <property type="component" value="Unassembled WGS sequence"/>
</dbReference>
<dbReference type="VEuPathDB" id="PiroplasmaDB:TpMuguga_03g00188"/>